<dbReference type="EC" id="2.1.1.63" evidence="9"/>
<comment type="catalytic activity">
    <reaction evidence="8 9">
        <text>a 6-O-methyl-2'-deoxyguanosine in DNA + L-cysteinyl-[protein] = S-methyl-L-cysteinyl-[protein] + a 2'-deoxyguanosine in DNA</text>
        <dbReference type="Rhea" id="RHEA:24000"/>
        <dbReference type="Rhea" id="RHEA-COMP:10131"/>
        <dbReference type="Rhea" id="RHEA-COMP:10132"/>
        <dbReference type="Rhea" id="RHEA-COMP:11367"/>
        <dbReference type="Rhea" id="RHEA-COMP:11368"/>
        <dbReference type="ChEBI" id="CHEBI:29950"/>
        <dbReference type="ChEBI" id="CHEBI:82612"/>
        <dbReference type="ChEBI" id="CHEBI:85445"/>
        <dbReference type="ChEBI" id="CHEBI:85448"/>
        <dbReference type="EC" id="2.1.1.63"/>
    </reaction>
</comment>
<keyword evidence="5 9" id="KW-0808">Transferase</keyword>
<gene>
    <name evidence="12" type="ORF">FHX42_002225</name>
</gene>
<dbReference type="InterPro" id="IPR008332">
    <property type="entry name" value="MethylG_MeTrfase_N"/>
</dbReference>
<proteinExistence type="inferred from homology"/>
<dbReference type="PANTHER" id="PTHR10815">
    <property type="entry name" value="METHYLATED-DNA--PROTEIN-CYSTEINE METHYLTRANSFERASE"/>
    <property type="match status" value="1"/>
</dbReference>
<dbReference type="GO" id="GO:0032259">
    <property type="term" value="P:methylation"/>
    <property type="evidence" value="ECO:0007669"/>
    <property type="project" value="UniProtKB-KW"/>
</dbReference>
<evidence type="ECO:0000256" key="9">
    <source>
        <dbReference type="HAMAP-Rule" id="MF_00772"/>
    </source>
</evidence>
<keyword evidence="4 9" id="KW-0489">Methyltransferase</keyword>
<comment type="miscellaneous">
    <text evidence="9">This enzyme catalyzes only one turnover and therefore is not strictly catalytic. According to one definition, an enzyme is a biocatalyst that acts repeatedly and over many reaction cycles.</text>
</comment>
<dbReference type="InterPro" id="IPR036388">
    <property type="entry name" value="WH-like_DNA-bd_sf"/>
</dbReference>
<dbReference type="InterPro" id="IPR036217">
    <property type="entry name" value="MethylDNA_cys_MeTrfase_DNAb"/>
</dbReference>
<dbReference type="InterPro" id="IPR001497">
    <property type="entry name" value="MethylDNA_cys_MeTrfase_AS"/>
</dbReference>
<dbReference type="RefSeq" id="WP_182544069.1">
    <property type="nucleotide sequence ID" value="NZ_JACGWZ010000002.1"/>
</dbReference>
<dbReference type="InterPro" id="IPR023546">
    <property type="entry name" value="MGMT"/>
</dbReference>
<dbReference type="EMBL" id="JACGWZ010000002">
    <property type="protein sequence ID" value="MBA8824878.1"/>
    <property type="molecule type" value="Genomic_DNA"/>
</dbReference>
<dbReference type="NCBIfam" id="TIGR00589">
    <property type="entry name" value="ogt"/>
    <property type="match status" value="1"/>
</dbReference>
<feature type="active site" description="Nucleophile; methyl group acceptor" evidence="9">
    <location>
        <position position="128"/>
    </location>
</feature>
<dbReference type="InterPro" id="IPR014048">
    <property type="entry name" value="MethylDNA_cys_MeTrfase_DNA-bd"/>
</dbReference>
<keyword evidence="7 9" id="KW-0234">DNA repair</keyword>
<dbReference type="InterPro" id="IPR036631">
    <property type="entry name" value="MGMT_N_sf"/>
</dbReference>
<dbReference type="SUPFAM" id="SSF53155">
    <property type="entry name" value="Methylated DNA-protein cysteine methyltransferase domain"/>
    <property type="match status" value="1"/>
</dbReference>
<comment type="caution">
    <text evidence="12">The sequence shown here is derived from an EMBL/GenBank/DDBJ whole genome shotgun (WGS) entry which is preliminary data.</text>
</comment>
<evidence type="ECO:0000313" key="12">
    <source>
        <dbReference type="EMBL" id="MBA8824878.1"/>
    </source>
</evidence>
<comment type="function">
    <text evidence="9">Involved in the cellular defense against the biological effects of O6-methylguanine (O6-MeG) and O4-methylthymine (O4-MeT) in DNA. Repairs the methylated nucleobase in DNA by stoichiometrically transferring the methyl group to a cysteine residue in the enzyme. This is a suicide reaction: the enzyme is irreversibly inactivated.</text>
</comment>
<evidence type="ECO:0000256" key="1">
    <source>
        <dbReference type="ARBA" id="ARBA00001286"/>
    </source>
</evidence>
<dbReference type="Gene3D" id="3.30.160.70">
    <property type="entry name" value="Methylated DNA-protein cysteine methyltransferase domain"/>
    <property type="match status" value="1"/>
</dbReference>
<comment type="catalytic activity">
    <reaction evidence="1 9">
        <text>a 4-O-methyl-thymidine in DNA + L-cysteinyl-[protein] = a thymidine in DNA + S-methyl-L-cysteinyl-[protein]</text>
        <dbReference type="Rhea" id="RHEA:53428"/>
        <dbReference type="Rhea" id="RHEA-COMP:10131"/>
        <dbReference type="Rhea" id="RHEA-COMP:10132"/>
        <dbReference type="Rhea" id="RHEA-COMP:13555"/>
        <dbReference type="Rhea" id="RHEA-COMP:13556"/>
        <dbReference type="ChEBI" id="CHEBI:29950"/>
        <dbReference type="ChEBI" id="CHEBI:82612"/>
        <dbReference type="ChEBI" id="CHEBI:137386"/>
        <dbReference type="ChEBI" id="CHEBI:137387"/>
        <dbReference type="EC" id="2.1.1.63"/>
    </reaction>
</comment>
<evidence type="ECO:0000256" key="6">
    <source>
        <dbReference type="ARBA" id="ARBA00022763"/>
    </source>
</evidence>
<keyword evidence="13" id="KW-1185">Reference proteome</keyword>
<dbReference type="PROSITE" id="PS00374">
    <property type="entry name" value="MGMT"/>
    <property type="match status" value="1"/>
</dbReference>
<evidence type="ECO:0000256" key="2">
    <source>
        <dbReference type="ARBA" id="ARBA00008711"/>
    </source>
</evidence>
<dbReference type="PANTHER" id="PTHR10815:SF5">
    <property type="entry name" value="METHYLATED-DNA--PROTEIN-CYSTEINE METHYLTRANSFERASE"/>
    <property type="match status" value="1"/>
</dbReference>
<dbReference type="Pfam" id="PF02870">
    <property type="entry name" value="Methyltransf_1N"/>
    <property type="match status" value="1"/>
</dbReference>
<reference evidence="12 13" key="1">
    <citation type="submission" date="2020-07" db="EMBL/GenBank/DDBJ databases">
        <title>Sequencing the genomes of 1000 actinobacteria strains.</title>
        <authorList>
            <person name="Klenk H.-P."/>
        </authorList>
    </citation>
    <scope>NUCLEOTIDE SEQUENCE [LARGE SCALE GENOMIC DNA]</scope>
    <source>
        <strain evidence="12 13">DSM 45975</strain>
    </source>
</reference>
<evidence type="ECO:0000313" key="13">
    <source>
        <dbReference type="Proteomes" id="UP000569329"/>
    </source>
</evidence>
<keyword evidence="3 9" id="KW-0963">Cytoplasm</keyword>
<evidence type="ECO:0000259" key="10">
    <source>
        <dbReference type="Pfam" id="PF01035"/>
    </source>
</evidence>
<dbReference type="SUPFAM" id="SSF46767">
    <property type="entry name" value="Methylated DNA-protein cysteine methyltransferase, C-terminal domain"/>
    <property type="match status" value="1"/>
</dbReference>
<protein>
    <recommendedName>
        <fullName evidence="9">Methylated-DNA--protein-cysteine methyltransferase</fullName>
        <ecNumber evidence="9">2.1.1.63</ecNumber>
    </recommendedName>
    <alternativeName>
        <fullName evidence="9">6-O-methylguanine-DNA methyltransferase</fullName>
        <shortName evidence="9">MGMT</shortName>
    </alternativeName>
    <alternativeName>
        <fullName evidence="9">O-6-methylguanine-DNA-alkyltransferase</fullName>
    </alternativeName>
</protein>
<evidence type="ECO:0000256" key="8">
    <source>
        <dbReference type="ARBA" id="ARBA00049348"/>
    </source>
</evidence>
<name>A0A839E1Q0_9PSEU</name>
<dbReference type="FunFam" id="1.10.10.10:FF:000214">
    <property type="entry name" value="Methylated-DNA--protein-cysteine methyltransferase"/>
    <property type="match status" value="1"/>
</dbReference>
<evidence type="ECO:0000256" key="7">
    <source>
        <dbReference type="ARBA" id="ARBA00023204"/>
    </source>
</evidence>
<feature type="domain" description="Methylguanine DNA methyltransferase ribonuclease-like" evidence="11">
    <location>
        <begin position="4"/>
        <end position="73"/>
    </location>
</feature>
<dbReference type="Proteomes" id="UP000569329">
    <property type="component" value="Unassembled WGS sequence"/>
</dbReference>
<evidence type="ECO:0000259" key="11">
    <source>
        <dbReference type="Pfam" id="PF02870"/>
    </source>
</evidence>
<sequence>MTTVHTVIDSPLGELTAVATDGHLTGLYFDGHQRGHGQVELGDRVETGFEETARQLDEYFTGGRRHFELPLAPRGETFDRRVWSLLTEIDYGRTRTYGELARELGGTGFAQAVGAANGRNPIAVIVPCHRVIGADGSLTGYAGGLERKRFLLRLEEPAPTEAGRLF</sequence>
<evidence type="ECO:0000256" key="4">
    <source>
        <dbReference type="ARBA" id="ARBA00022603"/>
    </source>
</evidence>
<comment type="subcellular location">
    <subcellularLocation>
        <location evidence="9">Cytoplasm</location>
    </subcellularLocation>
</comment>
<keyword evidence="6 9" id="KW-0227">DNA damage</keyword>
<evidence type="ECO:0000256" key="3">
    <source>
        <dbReference type="ARBA" id="ARBA00022490"/>
    </source>
</evidence>
<dbReference type="GO" id="GO:0005737">
    <property type="term" value="C:cytoplasm"/>
    <property type="evidence" value="ECO:0007669"/>
    <property type="project" value="UniProtKB-SubCell"/>
</dbReference>
<dbReference type="CDD" id="cd06445">
    <property type="entry name" value="ATase"/>
    <property type="match status" value="1"/>
</dbReference>
<dbReference type="GO" id="GO:0006307">
    <property type="term" value="P:DNA alkylation repair"/>
    <property type="evidence" value="ECO:0007669"/>
    <property type="project" value="UniProtKB-UniRule"/>
</dbReference>
<dbReference type="Gene3D" id="1.10.10.10">
    <property type="entry name" value="Winged helix-like DNA-binding domain superfamily/Winged helix DNA-binding domain"/>
    <property type="match status" value="1"/>
</dbReference>
<dbReference type="Pfam" id="PF01035">
    <property type="entry name" value="DNA_binding_1"/>
    <property type="match status" value="1"/>
</dbReference>
<dbReference type="HAMAP" id="MF_00772">
    <property type="entry name" value="OGT"/>
    <property type="match status" value="1"/>
</dbReference>
<dbReference type="AlphaFoldDB" id="A0A839E1Q0"/>
<dbReference type="GO" id="GO:0003908">
    <property type="term" value="F:methylated-DNA-[protein]-cysteine S-methyltransferase activity"/>
    <property type="evidence" value="ECO:0007669"/>
    <property type="project" value="UniProtKB-UniRule"/>
</dbReference>
<feature type="domain" description="Methylated-DNA-[protein]-cysteine S-methyltransferase DNA binding" evidence="10">
    <location>
        <begin position="78"/>
        <end position="156"/>
    </location>
</feature>
<organism evidence="12 13">
    <name type="scientific">Halosaccharopolyspora lacisalsi</name>
    <dbReference type="NCBI Taxonomy" id="1000566"/>
    <lineage>
        <taxon>Bacteria</taxon>
        <taxon>Bacillati</taxon>
        <taxon>Actinomycetota</taxon>
        <taxon>Actinomycetes</taxon>
        <taxon>Pseudonocardiales</taxon>
        <taxon>Pseudonocardiaceae</taxon>
        <taxon>Halosaccharopolyspora</taxon>
    </lineage>
</organism>
<comment type="similarity">
    <text evidence="2 9">Belongs to the MGMT family.</text>
</comment>
<accession>A0A839E1Q0</accession>
<evidence type="ECO:0000256" key="5">
    <source>
        <dbReference type="ARBA" id="ARBA00022679"/>
    </source>
</evidence>